<gene>
    <name evidence="6" type="ORF">GXW79_09905</name>
</gene>
<dbReference type="AlphaFoldDB" id="A0AAF1JX63"/>
<dbReference type="Gene3D" id="3.10.20.310">
    <property type="entry name" value="membrane protein fhac"/>
    <property type="match status" value="1"/>
</dbReference>
<dbReference type="PANTHER" id="PTHR34597">
    <property type="entry name" value="SLR1661 PROTEIN"/>
    <property type="match status" value="1"/>
</dbReference>
<dbReference type="InterPro" id="IPR005565">
    <property type="entry name" value="Hemolysn_activator_HlyB_C"/>
</dbReference>
<dbReference type="Pfam" id="PF03865">
    <property type="entry name" value="ShlB"/>
    <property type="match status" value="1"/>
</dbReference>
<feature type="domain" description="Polypeptide-transport-associated ShlB-type" evidence="5">
    <location>
        <begin position="2"/>
        <end position="78"/>
    </location>
</feature>
<name>A0AAF1JX63_9PROT</name>
<keyword evidence="7" id="KW-1185">Reference proteome</keyword>
<dbReference type="InterPro" id="IPR013686">
    <property type="entry name" value="Polypept-transport_assoc_ShlB"/>
</dbReference>
<evidence type="ECO:0000313" key="6">
    <source>
        <dbReference type="EMBL" id="MBR0655397.1"/>
    </source>
</evidence>
<evidence type="ECO:0000256" key="2">
    <source>
        <dbReference type="ARBA" id="ARBA00022692"/>
    </source>
</evidence>
<evidence type="ECO:0000259" key="4">
    <source>
        <dbReference type="Pfam" id="PF03865"/>
    </source>
</evidence>
<keyword evidence="2" id="KW-0812">Transmembrane</keyword>
<comment type="caution">
    <text evidence="6">The sequence shown here is derived from an EMBL/GenBank/DDBJ whole genome shotgun (WGS) entry which is preliminary data.</text>
</comment>
<evidence type="ECO:0000256" key="1">
    <source>
        <dbReference type="ARBA" id="ARBA00022452"/>
    </source>
</evidence>
<dbReference type="GO" id="GO:0046819">
    <property type="term" value="P:protein secretion by the type V secretion system"/>
    <property type="evidence" value="ECO:0007669"/>
    <property type="project" value="TreeGrafter"/>
</dbReference>
<dbReference type="Gene3D" id="2.40.160.50">
    <property type="entry name" value="membrane protein fhac: a member of the omp85/tpsb transporter family"/>
    <property type="match status" value="1"/>
</dbReference>
<protein>
    <submittedName>
        <fullName evidence="6">ShlB/FhaC/HecB family hemolysin secretion/activation protein</fullName>
    </submittedName>
</protein>
<dbReference type="GO" id="GO:0098046">
    <property type="term" value="C:type V protein secretion system complex"/>
    <property type="evidence" value="ECO:0007669"/>
    <property type="project" value="TreeGrafter"/>
</dbReference>
<accession>A0AAF1JX63</accession>
<keyword evidence="3" id="KW-0998">Cell outer membrane</keyword>
<evidence type="ECO:0000256" key="3">
    <source>
        <dbReference type="ARBA" id="ARBA00023237"/>
    </source>
</evidence>
<dbReference type="EMBL" id="JAAEDH010000009">
    <property type="protein sequence ID" value="MBR0655397.1"/>
    <property type="molecule type" value="Genomic_DNA"/>
</dbReference>
<feature type="domain" description="Haemolysin activator HlyB C-terminal" evidence="4">
    <location>
        <begin position="150"/>
        <end position="470"/>
    </location>
</feature>
<evidence type="ECO:0000313" key="7">
    <source>
        <dbReference type="Proteomes" id="UP001196068"/>
    </source>
</evidence>
<evidence type="ECO:0000259" key="5">
    <source>
        <dbReference type="Pfam" id="PF08479"/>
    </source>
</evidence>
<proteinExistence type="predicted"/>
<dbReference type="GO" id="GO:0008320">
    <property type="term" value="F:protein transmembrane transporter activity"/>
    <property type="evidence" value="ECO:0007669"/>
    <property type="project" value="TreeGrafter"/>
</dbReference>
<dbReference type="RefSeq" id="WP_211874224.1">
    <property type="nucleotide sequence ID" value="NZ_JAAEDH010000009.1"/>
</dbReference>
<reference evidence="6" key="2">
    <citation type="journal article" date="2021" name="Syst. Appl. Microbiol.">
        <title>Roseomonas hellenica sp. nov., isolated from roots of wild-growing Alkanna tinctoria.</title>
        <authorList>
            <person name="Rat A."/>
            <person name="Naranjo H.D."/>
            <person name="Lebbe L."/>
            <person name="Cnockaert M."/>
            <person name="Krigas N."/>
            <person name="Grigoriadou K."/>
            <person name="Maloupa E."/>
            <person name="Willems A."/>
        </authorList>
    </citation>
    <scope>NUCLEOTIDE SEQUENCE</scope>
    <source>
        <strain evidence="6">LMG 28251</strain>
    </source>
</reference>
<dbReference type="InterPro" id="IPR051544">
    <property type="entry name" value="TPS_OM_transporter"/>
</dbReference>
<keyword evidence="1" id="KW-1134">Transmembrane beta strand</keyword>
<reference evidence="6" key="1">
    <citation type="submission" date="2020-01" db="EMBL/GenBank/DDBJ databases">
        <authorList>
            <person name="Rat A."/>
        </authorList>
    </citation>
    <scope>NUCLEOTIDE SEQUENCE</scope>
    <source>
        <strain evidence="6">LMG 28251</strain>
    </source>
</reference>
<dbReference type="Proteomes" id="UP001196068">
    <property type="component" value="Unassembled WGS sequence"/>
</dbReference>
<organism evidence="6 7">
    <name type="scientific">Plastoroseomonas arctica</name>
    <dbReference type="NCBI Taxonomy" id="1509237"/>
    <lineage>
        <taxon>Bacteria</taxon>
        <taxon>Pseudomonadati</taxon>
        <taxon>Pseudomonadota</taxon>
        <taxon>Alphaproteobacteria</taxon>
        <taxon>Acetobacterales</taxon>
        <taxon>Acetobacteraceae</taxon>
        <taxon>Plastoroseomonas</taxon>
    </lineage>
</organism>
<dbReference type="Pfam" id="PF08479">
    <property type="entry name" value="POTRA_2"/>
    <property type="match status" value="1"/>
</dbReference>
<sequence length="512" mass="55643">MTIARVAILGNTVLSADALRPLVTPLEGQNVTLARVEQARLAIVTAYRNAGYAFVTVAAALAPSGPDQSDLQLSVTEGYVAEVRLEGDIGPAGTQVLRFLNGATEQRPVRVETLERALLLASDVPGVTVRGLLQPVQGEPGALRLVAQVSRRPITGYATVDNRAYRLTGPFQALAVLNANSFTEFGERTEVSTFLAERESQYFGQAAFETFLGGSGLRMRLYAGTGVTRPVGELESVGFTATTQVGGFSLSYPIIRSRPLNLTAVGQFDIYNAVIENEINGNSTRVARDEIRAYRGGVDLQFSDTAFGLLPLSINLGTVRVSQGTNRFGASRNDALDVSRQSSVFNFLKVAGEFQRTQPLFAPFNDTMINIQGLVSGQFTNDILPSAERFFLGGNRLLRGYYVGQAAGDRGYGYALELQLDTAWDVPLTPFPGSGRATSQFYVFQDYGRVTQNLASDRDVKAVSYGGGVRTVISETVGIDLEFTRRLTRRIDGENSEPLRSDYVYIRTSVRF</sequence>
<dbReference type="PANTHER" id="PTHR34597:SF6">
    <property type="entry name" value="BLR6126 PROTEIN"/>
    <property type="match status" value="1"/>
</dbReference>
<keyword evidence="1" id="KW-0472">Membrane</keyword>